<accession>A0ABR3IIM2</accession>
<proteinExistence type="predicted"/>
<comment type="caution">
    <text evidence="2">The sequence shown here is derived from an EMBL/GenBank/DDBJ whole genome shotgun (WGS) entry which is preliminary data.</text>
</comment>
<dbReference type="Gene3D" id="3.30.710.10">
    <property type="entry name" value="Potassium Channel Kv1.1, Chain A"/>
    <property type="match status" value="1"/>
</dbReference>
<dbReference type="SUPFAM" id="SSF54695">
    <property type="entry name" value="POZ domain"/>
    <property type="match status" value="1"/>
</dbReference>
<dbReference type="PANTHER" id="PTHR24413">
    <property type="entry name" value="SPECKLE-TYPE POZ PROTEIN"/>
    <property type="match status" value="1"/>
</dbReference>
<dbReference type="PROSITE" id="PS50097">
    <property type="entry name" value="BTB"/>
    <property type="match status" value="1"/>
</dbReference>
<protein>
    <recommendedName>
        <fullName evidence="1">BTB domain-containing protein</fullName>
    </recommendedName>
</protein>
<dbReference type="PROSITE" id="PS00018">
    <property type="entry name" value="EF_HAND_1"/>
    <property type="match status" value="1"/>
</dbReference>
<keyword evidence="3" id="KW-1185">Reference proteome</keyword>
<evidence type="ECO:0000259" key="1">
    <source>
        <dbReference type="PROSITE" id="PS50097"/>
    </source>
</evidence>
<feature type="domain" description="BTB" evidence="1">
    <location>
        <begin position="218"/>
        <end position="277"/>
    </location>
</feature>
<dbReference type="Proteomes" id="UP001549920">
    <property type="component" value="Unassembled WGS sequence"/>
</dbReference>
<evidence type="ECO:0000313" key="2">
    <source>
        <dbReference type="EMBL" id="KAL0896119.1"/>
    </source>
</evidence>
<dbReference type="InterPro" id="IPR011333">
    <property type="entry name" value="SKP1/BTB/POZ_sf"/>
</dbReference>
<reference evidence="2 3" key="1">
    <citation type="submission" date="2024-06" db="EMBL/GenBank/DDBJ databases">
        <title>A chromosome-level genome assembly of beet webworm, Loxostege sticticalis.</title>
        <authorList>
            <person name="Zhang Y."/>
        </authorList>
    </citation>
    <scope>NUCLEOTIDE SEQUENCE [LARGE SCALE GENOMIC DNA]</scope>
    <source>
        <strain evidence="2">AQ026</strain>
        <tissue evidence="2">Whole body</tissue>
    </source>
</reference>
<organism evidence="2 3">
    <name type="scientific">Loxostege sticticalis</name>
    <name type="common">Beet webworm moth</name>
    <dbReference type="NCBI Taxonomy" id="481309"/>
    <lineage>
        <taxon>Eukaryota</taxon>
        <taxon>Metazoa</taxon>
        <taxon>Ecdysozoa</taxon>
        <taxon>Arthropoda</taxon>
        <taxon>Hexapoda</taxon>
        <taxon>Insecta</taxon>
        <taxon>Pterygota</taxon>
        <taxon>Neoptera</taxon>
        <taxon>Endopterygota</taxon>
        <taxon>Lepidoptera</taxon>
        <taxon>Glossata</taxon>
        <taxon>Ditrysia</taxon>
        <taxon>Pyraloidea</taxon>
        <taxon>Crambidae</taxon>
        <taxon>Pyraustinae</taxon>
        <taxon>Loxostege</taxon>
    </lineage>
</organism>
<evidence type="ECO:0000313" key="3">
    <source>
        <dbReference type="Proteomes" id="UP001549920"/>
    </source>
</evidence>
<dbReference type="InterPro" id="IPR000210">
    <property type="entry name" value="BTB/POZ_dom"/>
</dbReference>
<dbReference type="CDD" id="cd18186">
    <property type="entry name" value="BTB_POZ_ZBTB_KLHL-like"/>
    <property type="match status" value="1"/>
</dbReference>
<dbReference type="Gene3D" id="1.25.40.420">
    <property type="match status" value="1"/>
</dbReference>
<sequence>MQMDEDGEHIVQVDEFGDPIIHQDEVNLYQVPVRRNHEAELFEAGSVSCIHRCKSEDAKKLCIYDAPHKLKHGGEYDIGGTYTENESDLWFYYSTSICPGYNYLLNLFVCHRKVGSFSIGVSNSNELTNTERPNEISGWSFLPRSLIWYHFRSAQPNEIYYIKTFCFSEKDLKTMDRNNLFIPINLVINSTPSLNNDVLMSIKLQHDLSGLLTKKEKTDFVLISASGKKFPTHKIILVAHSPIIRNLIKDSEQDSLFIDIQDSDMELLLQFMYTGTLQDIAKQDCLNLLNIAGKFQLQNLFLLAQYAIGEQINIESAVNIALMAQKYKLDELKSRVFSFIKKNPKVMQTESWKNLNDVELTKQLIEYIYSDRD</sequence>
<dbReference type="InterPro" id="IPR018247">
    <property type="entry name" value="EF_Hand_1_Ca_BS"/>
</dbReference>
<dbReference type="EMBL" id="JBEUOH010000003">
    <property type="protein sequence ID" value="KAL0896119.1"/>
    <property type="molecule type" value="Genomic_DNA"/>
</dbReference>
<dbReference type="CDD" id="cd14733">
    <property type="entry name" value="BACK"/>
    <property type="match status" value="1"/>
</dbReference>
<dbReference type="Pfam" id="PF00651">
    <property type="entry name" value="BTB"/>
    <property type="match status" value="1"/>
</dbReference>
<name>A0ABR3IIM2_LOXSC</name>
<gene>
    <name evidence="2" type="ORF">ABMA27_012078</name>
</gene>
<dbReference type="SMART" id="SM00225">
    <property type="entry name" value="BTB"/>
    <property type="match status" value="1"/>
</dbReference>